<dbReference type="AlphaFoldDB" id="A0A382QJE0"/>
<feature type="domain" description="NusB/RsmB/TIM44" evidence="2">
    <location>
        <begin position="2"/>
        <end position="46"/>
    </location>
</feature>
<dbReference type="InterPro" id="IPR035926">
    <property type="entry name" value="NusB-like_sf"/>
</dbReference>
<keyword evidence="1" id="KW-0694">RNA-binding</keyword>
<sequence>MLVQGTVRLSGRLDWEIRQVFVGELDDLKENLRILLRLGAYQLFYM</sequence>
<gene>
    <name evidence="3" type="ORF">METZ01_LOCUS337235</name>
</gene>
<dbReference type="SUPFAM" id="SSF48013">
    <property type="entry name" value="NusB-like"/>
    <property type="match status" value="1"/>
</dbReference>
<dbReference type="GO" id="GO:0003723">
    <property type="term" value="F:RNA binding"/>
    <property type="evidence" value="ECO:0007669"/>
    <property type="project" value="UniProtKB-KW"/>
</dbReference>
<name>A0A382QJE0_9ZZZZ</name>
<dbReference type="GO" id="GO:0006355">
    <property type="term" value="P:regulation of DNA-templated transcription"/>
    <property type="evidence" value="ECO:0007669"/>
    <property type="project" value="InterPro"/>
</dbReference>
<feature type="non-terminal residue" evidence="3">
    <location>
        <position position="46"/>
    </location>
</feature>
<dbReference type="Pfam" id="PF01029">
    <property type="entry name" value="NusB"/>
    <property type="match status" value="1"/>
</dbReference>
<proteinExistence type="predicted"/>
<accession>A0A382QJE0</accession>
<evidence type="ECO:0000256" key="1">
    <source>
        <dbReference type="ARBA" id="ARBA00022884"/>
    </source>
</evidence>
<protein>
    <recommendedName>
        <fullName evidence="2">NusB/RsmB/TIM44 domain-containing protein</fullName>
    </recommendedName>
</protein>
<dbReference type="InterPro" id="IPR006027">
    <property type="entry name" value="NusB_RsmB_TIM44"/>
</dbReference>
<evidence type="ECO:0000313" key="3">
    <source>
        <dbReference type="EMBL" id="SVC84381.1"/>
    </source>
</evidence>
<evidence type="ECO:0000259" key="2">
    <source>
        <dbReference type="Pfam" id="PF01029"/>
    </source>
</evidence>
<organism evidence="3">
    <name type="scientific">marine metagenome</name>
    <dbReference type="NCBI Taxonomy" id="408172"/>
    <lineage>
        <taxon>unclassified sequences</taxon>
        <taxon>metagenomes</taxon>
        <taxon>ecological metagenomes</taxon>
    </lineage>
</organism>
<reference evidence="3" key="1">
    <citation type="submission" date="2018-05" db="EMBL/GenBank/DDBJ databases">
        <authorList>
            <person name="Lanie J.A."/>
            <person name="Ng W.-L."/>
            <person name="Kazmierczak K.M."/>
            <person name="Andrzejewski T.M."/>
            <person name="Davidsen T.M."/>
            <person name="Wayne K.J."/>
            <person name="Tettelin H."/>
            <person name="Glass J.I."/>
            <person name="Rusch D."/>
            <person name="Podicherti R."/>
            <person name="Tsui H.-C.T."/>
            <person name="Winkler M.E."/>
        </authorList>
    </citation>
    <scope>NUCLEOTIDE SEQUENCE</scope>
</reference>
<dbReference type="Gene3D" id="1.10.940.10">
    <property type="entry name" value="NusB-like"/>
    <property type="match status" value="1"/>
</dbReference>
<dbReference type="EMBL" id="UINC01114220">
    <property type="protein sequence ID" value="SVC84381.1"/>
    <property type="molecule type" value="Genomic_DNA"/>
</dbReference>